<evidence type="ECO:0000313" key="3">
    <source>
        <dbReference type="EMBL" id="QFG67920.1"/>
    </source>
</evidence>
<dbReference type="PANTHER" id="PTHR22935">
    <property type="entry name" value="PENICILLIN-BINDING PROTEIN"/>
    <property type="match status" value="1"/>
</dbReference>
<dbReference type="InterPro" id="IPR012338">
    <property type="entry name" value="Beta-lactam/transpept-like"/>
</dbReference>
<accession>A0A5J6V218</accession>
<protein>
    <submittedName>
        <fullName evidence="3">Beta-lactamase family protein</fullName>
    </submittedName>
</protein>
<feature type="domain" description="Beta-lactamase-related" evidence="2">
    <location>
        <begin position="54"/>
        <end position="346"/>
    </location>
</feature>
<dbReference type="Proteomes" id="UP000326546">
    <property type="component" value="Chromosome"/>
</dbReference>
<evidence type="ECO:0000256" key="1">
    <source>
        <dbReference type="ARBA" id="ARBA00038473"/>
    </source>
</evidence>
<dbReference type="Gene3D" id="3.40.710.10">
    <property type="entry name" value="DD-peptidase/beta-lactamase superfamily"/>
    <property type="match status" value="1"/>
</dbReference>
<dbReference type="InterPro" id="IPR051478">
    <property type="entry name" value="Beta-lactamase-like_AB/R"/>
</dbReference>
<dbReference type="EMBL" id="CP044427">
    <property type="protein sequence ID" value="QFG67920.1"/>
    <property type="molecule type" value="Genomic_DNA"/>
</dbReference>
<name>A0A5J6V218_9MICO</name>
<reference evidence="3 4" key="1">
    <citation type="submission" date="2019-09" db="EMBL/GenBank/DDBJ databases">
        <title>Serinicoccus pratensis sp. nov., isolated from meadow soil.</title>
        <authorList>
            <person name="Zhang W."/>
        </authorList>
    </citation>
    <scope>NUCLEOTIDE SEQUENCE [LARGE SCALE GENOMIC DNA]</scope>
    <source>
        <strain evidence="3 4">W204</strain>
    </source>
</reference>
<organism evidence="3 4">
    <name type="scientific">Ornithinimicrobium pratense</name>
    <dbReference type="NCBI Taxonomy" id="2593973"/>
    <lineage>
        <taxon>Bacteria</taxon>
        <taxon>Bacillati</taxon>
        <taxon>Actinomycetota</taxon>
        <taxon>Actinomycetes</taxon>
        <taxon>Micrococcales</taxon>
        <taxon>Ornithinimicrobiaceae</taxon>
        <taxon>Ornithinimicrobium</taxon>
    </lineage>
</organism>
<dbReference type="Pfam" id="PF00144">
    <property type="entry name" value="Beta-lactamase"/>
    <property type="match status" value="1"/>
</dbReference>
<keyword evidence="4" id="KW-1185">Reference proteome</keyword>
<sequence length="358" mass="36852">MTTRPYSQRGRALAVVIGSLLALALGLVLRPTAHSLQEEEHGDTELAASVRELTGGRPSAVAVGVVRDGQIRTASIGAPLHGTYEIGSITKGITGMLYVDAVERGEVEPDTTLGEVFGLGDAAAADVTLEQLSQHASGLPRLAGGLGMMARAAVASVLARDPYSLSTEDNIARLNTVGADGAAPLYSNYGFAVLGHALAAQAGTRYDVLVAERVSGPLGLDSFTIPTSAADLAEHAVQGRDASGRRQQAWTGLGDAPAGAIRADIGDMTELARALLTGTAPGSAALEPAAEFDEHQIGAGWFTSEQEGLTYTWHDGGTGGFRTWLGMDRASGTAVVVLAATSEPMGEVGLQLLTEQVP</sequence>
<evidence type="ECO:0000313" key="4">
    <source>
        <dbReference type="Proteomes" id="UP000326546"/>
    </source>
</evidence>
<dbReference type="SUPFAM" id="SSF56601">
    <property type="entry name" value="beta-lactamase/transpeptidase-like"/>
    <property type="match status" value="1"/>
</dbReference>
<evidence type="ECO:0000259" key="2">
    <source>
        <dbReference type="Pfam" id="PF00144"/>
    </source>
</evidence>
<dbReference type="PANTHER" id="PTHR22935:SF95">
    <property type="entry name" value="BETA-LACTAMASE-LIKE 1-RELATED"/>
    <property type="match status" value="1"/>
</dbReference>
<dbReference type="AlphaFoldDB" id="A0A5J6V218"/>
<proteinExistence type="inferred from homology"/>
<comment type="similarity">
    <text evidence="1">Belongs to the beta-lactamase family.</text>
</comment>
<dbReference type="OrthoDB" id="3863176at2"/>
<dbReference type="RefSeq" id="WP_158060312.1">
    <property type="nucleotide sequence ID" value="NZ_CP044427.1"/>
</dbReference>
<dbReference type="InterPro" id="IPR001466">
    <property type="entry name" value="Beta-lactam-related"/>
</dbReference>
<dbReference type="KEGG" id="serw:FY030_03580"/>
<gene>
    <name evidence="3" type="ORF">FY030_03580</name>
</gene>